<sequence length="142" mass="16882">MNRNISNEIKTIGFKILVQLGYQAAESPEPPEEIMKFLRPFFQIIIEFIFCELVHNNDLILRDAVAMALYSLVRCFRKSYQNIIRELMRFINDQPIEDRICTTLFQIVDEVGLESRYNVARLTFKKRFSEFINQLHSMLTLR</sequence>
<dbReference type="EMBL" id="MUJZ01019635">
    <property type="protein sequence ID" value="OTF80171.1"/>
    <property type="molecule type" value="Genomic_DNA"/>
</dbReference>
<dbReference type="SUPFAM" id="SSF48371">
    <property type="entry name" value="ARM repeat"/>
    <property type="match status" value="1"/>
</dbReference>
<organism evidence="1 2">
    <name type="scientific">Euroglyphus maynei</name>
    <name type="common">Mayne's house dust mite</name>
    <dbReference type="NCBI Taxonomy" id="6958"/>
    <lineage>
        <taxon>Eukaryota</taxon>
        <taxon>Metazoa</taxon>
        <taxon>Ecdysozoa</taxon>
        <taxon>Arthropoda</taxon>
        <taxon>Chelicerata</taxon>
        <taxon>Arachnida</taxon>
        <taxon>Acari</taxon>
        <taxon>Acariformes</taxon>
        <taxon>Sarcoptiformes</taxon>
        <taxon>Astigmata</taxon>
        <taxon>Psoroptidia</taxon>
        <taxon>Analgoidea</taxon>
        <taxon>Pyroglyphidae</taxon>
        <taxon>Pyroglyphinae</taxon>
        <taxon>Euroglyphus</taxon>
    </lineage>
</organism>
<evidence type="ECO:0000313" key="1">
    <source>
        <dbReference type="EMBL" id="OTF80171.1"/>
    </source>
</evidence>
<reference evidence="1 2" key="1">
    <citation type="submission" date="2017-03" db="EMBL/GenBank/DDBJ databases">
        <title>Genome Survey of Euroglyphus maynei.</title>
        <authorList>
            <person name="Arlian L.G."/>
            <person name="Morgan M.S."/>
            <person name="Rider S.D."/>
        </authorList>
    </citation>
    <scope>NUCLEOTIDE SEQUENCE [LARGE SCALE GENOMIC DNA]</scope>
    <source>
        <strain evidence="1">Arlian Lab</strain>
        <tissue evidence="1">Whole body</tissue>
    </source>
</reference>
<comment type="caution">
    <text evidence="1">The sequence shown here is derived from an EMBL/GenBank/DDBJ whole genome shotgun (WGS) entry which is preliminary data.</text>
</comment>
<gene>
    <name evidence="1" type="ORF">BLA29_008947</name>
</gene>
<evidence type="ECO:0000313" key="2">
    <source>
        <dbReference type="Proteomes" id="UP000194236"/>
    </source>
</evidence>
<protein>
    <recommendedName>
        <fullName evidence="3">Exportin-1 C-terminal domain-containing protein</fullName>
    </recommendedName>
</protein>
<dbReference type="InterPro" id="IPR016024">
    <property type="entry name" value="ARM-type_fold"/>
</dbReference>
<name>A0A1Y3BGW3_EURMA</name>
<accession>A0A1Y3BGW3</accession>
<dbReference type="AlphaFoldDB" id="A0A1Y3BGW3"/>
<evidence type="ECO:0008006" key="3">
    <source>
        <dbReference type="Google" id="ProtNLM"/>
    </source>
</evidence>
<keyword evidence="2" id="KW-1185">Reference proteome</keyword>
<proteinExistence type="predicted"/>
<dbReference type="Proteomes" id="UP000194236">
    <property type="component" value="Unassembled WGS sequence"/>
</dbReference>